<sequence>MKCWIRIVKQAKLKALREGDVMKKNNLDIKTNMVHGRRSLAEVTGAISMPIYQSATFRHPAYGESTGYDYSRVQNPTREEVEDTIALLEGGSKGFAFSTGMAAIAAMMELFSPGDHIIASDDLYGGTYRLFEEINKKNGIEVTYCDTSRIVELENNIQKNTKCLFIESPTNPTMKVTDIRQAACLAREKGLKLIVDNTFLTPYFQRPLDLGADMVVHSGTKYLGGHNDTLAGFLVTNDVDDAERIDMIHKTVGAVLSPFDSWLILRGIKTLGIRMERQQSNAMKIAQWLKSNQHVEEVYYVGLEDHPGHEINNKQSEGSGAMISFRVKDVKKARDILGRLKIISFAESLGGVESLITYPIEQTHQAIPKEIRDRIGVDEYLLRLSVGIEEAKDLIADLDQGINRE</sequence>
<dbReference type="Gene3D" id="3.40.640.10">
    <property type="entry name" value="Type I PLP-dependent aspartate aminotransferase-like (Major domain)"/>
    <property type="match status" value="1"/>
</dbReference>
<comment type="similarity">
    <text evidence="2 5">Belongs to the trans-sulfuration enzymes family.</text>
</comment>
<evidence type="ECO:0000313" key="6">
    <source>
        <dbReference type="EMBL" id="SHF14532.1"/>
    </source>
</evidence>
<dbReference type="SUPFAM" id="SSF53383">
    <property type="entry name" value="PLP-dependent transferases"/>
    <property type="match status" value="1"/>
</dbReference>
<reference evidence="6 7" key="1">
    <citation type="submission" date="2016-11" db="EMBL/GenBank/DDBJ databases">
        <authorList>
            <person name="Jaros S."/>
            <person name="Januszkiewicz K."/>
            <person name="Wedrychowicz H."/>
        </authorList>
    </citation>
    <scope>NUCLEOTIDE SEQUENCE [LARGE SCALE GENOMIC DNA]</scope>
    <source>
        <strain evidence="6 7">DSM 14828</strain>
    </source>
</reference>
<evidence type="ECO:0000256" key="2">
    <source>
        <dbReference type="ARBA" id="ARBA00009077"/>
    </source>
</evidence>
<accession>A0A1M4Z9U6</accession>
<evidence type="ECO:0000256" key="4">
    <source>
        <dbReference type="PIRSR" id="PIRSR001434-2"/>
    </source>
</evidence>
<feature type="modified residue" description="N6-(pyridoxal phosphate)lysine" evidence="4">
    <location>
        <position position="221"/>
    </location>
</feature>
<comment type="cofactor">
    <cofactor evidence="1 5">
        <name>pyridoxal 5'-phosphate</name>
        <dbReference type="ChEBI" id="CHEBI:597326"/>
    </cofactor>
</comment>
<proteinExistence type="inferred from homology"/>
<evidence type="ECO:0000313" key="7">
    <source>
        <dbReference type="Proteomes" id="UP000184251"/>
    </source>
</evidence>
<dbReference type="GO" id="GO:0005737">
    <property type="term" value="C:cytoplasm"/>
    <property type="evidence" value="ECO:0007669"/>
    <property type="project" value="TreeGrafter"/>
</dbReference>
<dbReference type="GO" id="GO:0016846">
    <property type="term" value="F:carbon-sulfur lyase activity"/>
    <property type="evidence" value="ECO:0007669"/>
    <property type="project" value="TreeGrafter"/>
</dbReference>
<dbReference type="EMBL" id="FQTU01000016">
    <property type="protein sequence ID" value="SHF14532.1"/>
    <property type="molecule type" value="Genomic_DNA"/>
</dbReference>
<evidence type="ECO:0000256" key="3">
    <source>
        <dbReference type="ARBA" id="ARBA00022898"/>
    </source>
</evidence>
<dbReference type="InterPro" id="IPR015421">
    <property type="entry name" value="PyrdxlP-dep_Trfase_major"/>
</dbReference>
<dbReference type="InterPro" id="IPR015422">
    <property type="entry name" value="PyrdxlP-dep_Trfase_small"/>
</dbReference>
<dbReference type="Pfam" id="PF01053">
    <property type="entry name" value="Cys_Met_Meta_PP"/>
    <property type="match status" value="1"/>
</dbReference>
<keyword evidence="7" id="KW-1185">Reference proteome</keyword>
<dbReference type="AlphaFoldDB" id="A0A1M4Z9U6"/>
<keyword evidence="3 4" id="KW-0663">Pyridoxal phosphate</keyword>
<dbReference type="STRING" id="1120975.SAMN02746064_01977"/>
<protein>
    <submittedName>
        <fullName evidence="6">Cystathionine gamma-synthase</fullName>
    </submittedName>
</protein>
<dbReference type="InterPro" id="IPR000277">
    <property type="entry name" value="Cys/Met-Metab_PyrdxlP-dep_enz"/>
</dbReference>
<dbReference type="PANTHER" id="PTHR11808">
    <property type="entry name" value="TRANS-SULFURATION ENZYME FAMILY MEMBER"/>
    <property type="match status" value="1"/>
</dbReference>
<dbReference type="InterPro" id="IPR054542">
    <property type="entry name" value="Cys_met_metab_PP"/>
</dbReference>
<dbReference type="FunFam" id="3.90.1150.10:FF:000033">
    <property type="entry name" value="Cystathionine gamma-synthase"/>
    <property type="match status" value="1"/>
</dbReference>
<gene>
    <name evidence="6" type="ORF">SAMN02746064_01977</name>
</gene>
<dbReference type="Gene3D" id="3.90.1150.10">
    <property type="entry name" value="Aspartate Aminotransferase, domain 1"/>
    <property type="match status" value="1"/>
</dbReference>
<name>A0A1M4Z9U6_9FIRM</name>
<dbReference type="Proteomes" id="UP000184251">
    <property type="component" value="Unassembled WGS sequence"/>
</dbReference>
<organism evidence="6 7">
    <name type="scientific">Alkalibacter saccharofermentans DSM 14828</name>
    <dbReference type="NCBI Taxonomy" id="1120975"/>
    <lineage>
        <taxon>Bacteria</taxon>
        <taxon>Bacillati</taxon>
        <taxon>Bacillota</taxon>
        <taxon>Clostridia</taxon>
        <taxon>Eubacteriales</taxon>
        <taxon>Eubacteriaceae</taxon>
        <taxon>Alkalibacter</taxon>
    </lineage>
</organism>
<dbReference type="GO" id="GO:0009086">
    <property type="term" value="P:methionine biosynthetic process"/>
    <property type="evidence" value="ECO:0007669"/>
    <property type="project" value="UniProtKB-ARBA"/>
</dbReference>
<dbReference type="FunFam" id="3.40.640.10:FF:000009">
    <property type="entry name" value="Cystathionine gamma-synthase homolog"/>
    <property type="match status" value="1"/>
</dbReference>
<dbReference type="PROSITE" id="PS00868">
    <property type="entry name" value="CYS_MET_METAB_PP"/>
    <property type="match status" value="1"/>
</dbReference>
<evidence type="ECO:0000256" key="1">
    <source>
        <dbReference type="ARBA" id="ARBA00001933"/>
    </source>
</evidence>
<dbReference type="GO" id="GO:0030170">
    <property type="term" value="F:pyridoxal phosphate binding"/>
    <property type="evidence" value="ECO:0007669"/>
    <property type="project" value="InterPro"/>
</dbReference>
<dbReference type="PANTHER" id="PTHR11808:SF90">
    <property type="entry name" value="CYSTATHIONINE GAMMA-SYNTHASE"/>
    <property type="match status" value="1"/>
</dbReference>
<dbReference type="PIRSF" id="PIRSF001434">
    <property type="entry name" value="CGS"/>
    <property type="match status" value="1"/>
</dbReference>
<dbReference type="CDD" id="cd00614">
    <property type="entry name" value="CGS_like"/>
    <property type="match status" value="1"/>
</dbReference>
<evidence type="ECO:0000256" key="5">
    <source>
        <dbReference type="RuleBase" id="RU362118"/>
    </source>
</evidence>
<dbReference type="InterPro" id="IPR015424">
    <property type="entry name" value="PyrdxlP-dep_Trfase"/>
</dbReference>
<dbReference type="GO" id="GO:0019346">
    <property type="term" value="P:transsulfuration"/>
    <property type="evidence" value="ECO:0007669"/>
    <property type="project" value="InterPro"/>
</dbReference>